<dbReference type="AlphaFoldDB" id="A0A8H2ZWA0"/>
<reference evidence="2" key="1">
    <citation type="submission" date="2021-01" db="EMBL/GenBank/DDBJ databases">
        <authorList>
            <person name="Kaushik A."/>
        </authorList>
    </citation>
    <scope>NUCLEOTIDE SEQUENCE</scope>
    <source>
        <strain evidence="2">AG2-2IIIB</strain>
    </source>
</reference>
<proteinExistence type="predicted"/>
<gene>
    <name evidence="2" type="ORF">RDB_LOCUS1021</name>
</gene>
<comment type="caution">
    <text evidence="2">The sequence shown here is derived from an EMBL/GenBank/DDBJ whole genome shotgun (WGS) entry which is preliminary data.</text>
</comment>
<sequence length="886" mass="100283">MPNRISSLDFSVFSCNKSLAWSKGNNGKGRKIIEFPMDSDWYYEQPCTEFRSLQHRKERGGLRHEFIVLQMEDESICRFDRAGDPNARLNALTARGSVALDTAQSFRPENISEAALDTSDVIAEIHFPRAFDLKDVLDICRAIHEGDKTRNYTLASFNCFFFALAIQCCLTRFVAQWEEMMLGTTLVEELYAAIDAFPALFHDSQHSPPAFLRAYSILNPKNNWTTRNFLDEVRYKLSCSIDKDIFVELNNALWYQSLSSVPVLALERSVKKAVIKIIRRRLAPCRMNKGSNCNCQVPLEQGAHQCILMMRRLLTLTNKSRGSGTPPDSIPKKRLWEMYRSRVAAKYLVKRQSTNPSRSTANRWTRMNYQGSETGIGPEEVTQIMSFAQCLLILHCYIKDLLPWIFGLALSLCGVTLFTTLDSRPCVVIDDELEYAVSKLEIIRSPSNLESFYARLHTLCIDKNATWNRNPWCDILQTITDSIPSNLPTTETHGTVLKVAFNGDPHPEATTVRHFQDHILSRIRSQARLVNNVSLANAETTRIELEKRLMQIWALIRDDKSLEVLRTRLSDDQVSQEIKPPQADQRSNVKEPGVATMALYNYPSSLVHAYAAAIRSGHQCKSPASRESAELPIVAPATTTSAETKEVSWSIFTIKKREKQPLPSGTLEVGDSGLLSQTILPRYRQNDPRSNAASYGSASTNGSLKYKKKRQPFTKATQQNRPIIEDQFEQDFFNKGPHRKKDHASSLSNTHLSGPDKPTATTDESEVDTSFLEVLLGTSSDNLETWWQILAFAKVRQGPIKVSDCIEALEAVGFSLRRRNKSQITFYAPSELKETQWGTKIPCLTLHIPRGANVEDNGIRDIANAIRKKYPNMVNVMHKVWKETGM</sequence>
<dbReference type="EMBL" id="CAJMWT010000102">
    <property type="protein sequence ID" value="CAE6337939.1"/>
    <property type="molecule type" value="Genomic_DNA"/>
</dbReference>
<evidence type="ECO:0000313" key="2">
    <source>
        <dbReference type="EMBL" id="CAE6337939.1"/>
    </source>
</evidence>
<feature type="compositionally biased region" description="Polar residues" evidence="1">
    <location>
        <begin position="688"/>
        <end position="703"/>
    </location>
</feature>
<protein>
    <submittedName>
        <fullName evidence="2">Uncharacterized protein</fullName>
    </submittedName>
</protein>
<accession>A0A8H2ZWA0</accession>
<organism evidence="2 3">
    <name type="scientific">Rhizoctonia solani</name>
    <dbReference type="NCBI Taxonomy" id="456999"/>
    <lineage>
        <taxon>Eukaryota</taxon>
        <taxon>Fungi</taxon>
        <taxon>Dikarya</taxon>
        <taxon>Basidiomycota</taxon>
        <taxon>Agaricomycotina</taxon>
        <taxon>Agaricomycetes</taxon>
        <taxon>Cantharellales</taxon>
        <taxon>Ceratobasidiaceae</taxon>
        <taxon>Rhizoctonia</taxon>
    </lineage>
</organism>
<evidence type="ECO:0000256" key="1">
    <source>
        <dbReference type="SAM" id="MobiDB-lite"/>
    </source>
</evidence>
<name>A0A8H2ZWA0_9AGAM</name>
<feature type="region of interest" description="Disordered" evidence="1">
    <location>
        <begin position="682"/>
        <end position="765"/>
    </location>
</feature>
<dbReference type="Proteomes" id="UP000663843">
    <property type="component" value="Unassembled WGS sequence"/>
</dbReference>
<evidence type="ECO:0000313" key="3">
    <source>
        <dbReference type="Proteomes" id="UP000663843"/>
    </source>
</evidence>